<feature type="transmembrane region" description="Helical" evidence="2">
    <location>
        <begin position="268"/>
        <end position="286"/>
    </location>
</feature>
<comment type="caution">
    <text evidence="3">The sequence shown here is derived from an EMBL/GenBank/DDBJ whole genome shotgun (WGS) entry which is preliminary data.</text>
</comment>
<feature type="transmembrane region" description="Helical" evidence="2">
    <location>
        <begin position="55"/>
        <end position="76"/>
    </location>
</feature>
<dbReference type="PANTHER" id="PTHR43298">
    <property type="entry name" value="MULTIDRUG RESISTANCE PROTEIN NORM-RELATED"/>
    <property type="match status" value="1"/>
</dbReference>
<organism evidence="3 4">
    <name type="scientific">Vibrio vulnificus</name>
    <dbReference type="NCBI Taxonomy" id="672"/>
    <lineage>
        <taxon>Bacteria</taxon>
        <taxon>Pseudomonadati</taxon>
        <taxon>Pseudomonadota</taxon>
        <taxon>Gammaproteobacteria</taxon>
        <taxon>Vibrionales</taxon>
        <taxon>Vibrionaceae</taxon>
        <taxon>Vibrio</taxon>
    </lineage>
</organism>
<dbReference type="RefSeq" id="WP_069504156.1">
    <property type="nucleotide sequence ID" value="NZ_PDGH01000146.1"/>
</dbReference>
<gene>
    <name evidence="3" type="ORF">CRN52_23815</name>
</gene>
<protein>
    <submittedName>
        <fullName evidence="3">Multidrug transporter</fullName>
    </submittedName>
</protein>
<dbReference type="Proteomes" id="UP000237466">
    <property type="component" value="Unassembled WGS sequence"/>
</dbReference>
<feature type="transmembrane region" description="Helical" evidence="2">
    <location>
        <begin position="128"/>
        <end position="151"/>
    </location>
</feature>
<dbReference type="NCBIfam" id="NF045539">
    <property type="entry name" value="MATE_efflux1"/>
    <property type="match status" value="1"/>
</dbReference>
<evidence type="ECO:0000256" key="2">
    <source>
        <dbReference type="SAM" id="Phobius"/>
    </source>
</evidence>
<dbReference type="PANTHER" id="PTHR43298:SF2">
    <property type="entry name" value="FMN_FAD EXPORTER YEEO-RELATED"/>
    <property type="match status" value="1"/>
</dbReference>
<keyword evidence="1" id="KW-0813">Transport</keyword>
<sequence>MKNHQIKTINYQLWLVLILTSLIPLIYSTTRIHFLGSIPSPWTFSIAAQVAWLNVGYEVLSEALLIPLAFILGRVIHSNEAFRERASLSLLVTLICYFVVTLMVLWLAPNFVDAMKQQAELLTQTIQYIRLESAAILLSSFYAFLSLVLVLRNERKALYGLLTVQMLMTVLCDSVFVSQLTYSLQLGVNGIALSNIVVNSLLALFALIYLSKSGITLSFKFSKGDQSQWLKEWAKIGWKSGLESLVRNTAFIVMILQLINQVQQAGTFWVANQFIWGWLLLPVLTLGQLVKQDAATNNGLTSERVNCYLWITLGIIAIWILTAPLWNSFIADVMGIENPESITSLVWLMVGFYVIFSLNNVIDSYFYGIGRTDLMLYQSLIVNTLFYGCAFVLYQIGIFVPTLERIAIMFGLGITADALITWVLYLALRSKADDIQAAEIQS</sequence>
<feature type="transmembrane region" description="Helical" evidence="2">
    <location>
        <begin position="12"/>
        <end position="35"/>
    </location>
</feature>
<evidence type="ECO:0000313" key="3">
    <source>
        <dbReference type="EMBL" id="POB42011.1"/>
    </source>
</evidence>
<keyword evidence="2" id="KW-0472">Membrane</keyword>
<reference evidence="3 4" key="1">
    <citation type="journal article" date="2018" name="Front. Microbiol.">
        <title>Phylogeny of Vibrio vulnificus from the Analysis of the Core-Genome: Implications for Intra-Species Taxonomy.</title>
        <authorList>
            <person name="Roig F.J."/>
            <person name="Gonzalez-Candelas F."/>
            <person name="Sanjuan E."/>
            <person name="Fouz B."/>
            <person name="Feil E.J."/>
            <person name="Llorens C."/>
            <person name="Baker-Austin C."/>
            <person name="Oliver J.D."/>
            <person name="Danin-Poleg Y."/>
            <person name="Gibas C.J."/>
            <person name="Kashi Y."/>
            <person name="Gulig P.A."/>
            <person name="Morrison S.S."/>
            <person name="Amaro C."/>
        </authorList>
    </citation>
    <scope>NUCLEOTIDE SEQUENCE [LARGE SCALE GENOMIC DNA]</scope>
    <source>
        <strain evidence="3 4">CECT4608</strain>
    </source>
</reference>
<dbReference type="GO" id="GO:0005886">
    <property type="term" value="C:plasma membrane"/>
    <property type="evidence" value="ECO:0007669"/>
    <property type="project" value="TreeGrafter"/>
</dbReference>
<feature type="transmembrane region" description="Helical" evidence="2">
    <location>
        <begin position="245"/>
        <end position="262"/>
    </location>
</feature>
<feature type="transmembrane region" description="Helical" evidence="2">
    <location>
        <begin position="346"/>
        <end position="368"/>
    </location>
</feature>
<feature type="transmembrane region" description="Helical" evidence="2">
    <location>
        <begin position="406"/>
        <end position="428"/>
    </location>
</feature>
<feature type="transmembrane region" description="Helical" evidence="2">
    <location>
        <begin position="380"/>
        <end position="400"/>
    </location>
</feature>
<feature type="transmembrane region" description="Helical" evidence="2">
    <location>
        <begin position="307"/>
        <end position="326"/>
    </location>
</feature>
<accession>A0A2S3QVV5</accession>
<evidence type="ECO:0000313" key="4">
    <source>
        <dbReference type="Proteomes" id="UP000237466"/>
    </source>
</evidence>
<evidence type="ECO:0000256" key="1">
    <source>
        <dbReference type="ARBA" id="ARBA00022448"/>
    </source>
</evidence>
<keyword evidence="2" id="KW-0812">Transmembrane</keyword>
<dbReference type="EMBL" id="PDGH01000146">
    <property type="protein sequence ID" value="POB42011.1"/>
    <property type="molecule type" value="Genomic_DNA"/>
</dbReference>
<dbReference type="AlphaFoldDB" id="A0A2S3QVV5"/>
<proteinExistence type="predicted"/>
<feature type="transmembrane region" description="Helical" evidence="2">
    <location>
        <begin position="158"/>
        <end position="178"/>
    </location>
</feature>
<name>A0A2S3QVV5_VIBVL</name>
<feature type="transmembrane region" description="Helical" evidence="2">
    <location>
        <begin position="88"/>
        <end position="108"/>
    </location>
</feature>
<dbReference type="InterPro" id="IPR050222">
    <property type="entry name" value="MATE_MdtK"/>
</dbReference>
<keyword evidence="2" id="KW-1133">Transmembrane helix</keyword>
<feature type="transmembrane region" description="Helical" evidence="2">
    <location>
        <begin position="190"/>
        <end position="210"/>
    </location>
</feature>